<dbReference type="InterPro" id="IPR002171">
    <property type="entry name" value="Ribosomal_uL2"/>
</dbReference>
<dbReference type="GO" id="GO:0003735">
    <property type="term" value="F:structural constituent of ribosome"/>
    <property type="evidence" value="ECO:0007669"/>
    <property type="project" value="InterPro"/>
</dbReference>
<dbReference type="GO" id="GO:0005762">
    <property type="term" value="C:mitochondrial large ribosomal subunit"/>
    <property type="evidence" value="ECO:0007669"/>
    <property type="project" value="TreeGrafter"/>
</dbReference>
<evidence type="ECO:0000313" key="12">
    <source>
        <dbReference type="Proteomes" id="UP000010552"/>
    </source>
</evidence>
<dbReference type="Gene3D" id="2.30.30.30">
    <property type="match status" value="1"/>
</dbReference>
<dbReference type="FunCoup" id="L5JLQ7">
    <property type="interactions" value="967"/>
</dbReference>
<evidence type="ECO:0000313" key="11">
    <source>
        <dbReference type="EMBL" id="ELK00285.1"/>
    </source>
</evidence>
<evidence type="ECO:0000256" key="5">
    <source>
        <dbReference type="ARBA" id="ARBA00023128"/>
    </source>
</evidence>
<dbReference type="SMART" id="SM01382">
    <property type="entry name" value="Ribosomal_L2_C"/>
    <property type="match status" value="1"/>
</dbReference>
<dbReference type="InterPro" id="IPR022666">
    <property type="entry name" value="Ribosomal_uL2_RNA-bd_dom"/>
</dbReference>
<dbReference type="FunFam" id="2.40.50.140:FF:000157">
    <property type="entry name" value="39S ribosomal protein L2, mitochondrial"/>
    <property type="match status" value="1"/>
</dbReference>
<keyword evidence="12" id="KW-1185">Reference proteome</keyword>
<evidence type="ECO:0000256" key="2">
    <source>
        <dbReference type="ARBA" id="ARBA00005636"/>
    </source>
</evidence>
<accession>L5JLQ7</accession>
<dbReference type="Gene3D" id="2.40.50.140">
    <property type="entry name" value="Nucleic acid-binding proteins"/>
    <property type="match status" value="2"/>
</dbReference>
<evidence type="ECO:0000256" key="4">
    <source>
        <dbReference type="ARBA" id="ARBA00022980"/>
    </source>
</evidence>
<dbReference type="Pfam" id="PF03947">
    <property type="entry name" value="Ribosomal_L2_C"/>
    <property type="match status" value="1"/>
</dbReference>
<dbReference type="Proteomes" id="UP000010552">
    <property type="component" value="Unassembled WGS sequence"/>
</dbReference>
<dbReference type="InterPro" id="IPR014722">
    <property type="entry name" value="Rib_uL2_dom2"/>
</dbReference>
<keyword evidence="3" id="KW-0809">Transit peptide</keyword>
<evidence type="ECO:0000259" key="9">
    <source>
        <dbReference type="SMART" id="SM01382"/>
    </source>
</evidence>
<proteinExistence type="inferred from homology"/>
<evidence type="ECO:0000259" key="10">
    <source>
        <dbReference type="SMART" id="SM01383"/>
    </source>
</evidence>
<dbReference type="InParanoid" id="L5JLQ7"/>
<protein>
    <recommendedName>
        <fullName evidence="7">Large ribosomal subunit protein uL2m</fullName>
    </recommendedName>
    <alternativeName>
        <fullName evidence="8">39S ribosomal protein L2, mitochondrial</fullName>
    </alternativeName>
</protein>
<sequence>MALRALTRALGSLNLAPSASASPSLSLLPAAQVKNNAFLQVPSASMLLPCRPVLTSVALSAKFVSWKSRTKYTITPVKMRKSGGRDHTGRIKVHGIGGGHKQRYRMIDFLRFRPEQETKSGPFEEKVIVVRYDPCRQVWGVGVMMVWVNELCGFSKDMRLPRWSAHEFLTLNRSADIALVAGGNRKRWIIATENMQAGDIILNSDHIGRMAVAPREGDAHPLGALPVGTLINNVESEPGRGAQYIRAAGTCGVLLRKVNGTAIIQLPSKRQMQVLETCIATVGRVSNVDHNKRVIGKAGRNRWLGKRPSSGLWHRKGGWAGRKIRPLPPMKSYVKLPSAVAQS</sequence>
<dbReference type="FunFam" id="2.30.30.30:FF:000025">
    <property type="entry name" value="39S ribosomal protein L2, mitochondrial"/>
    <property type="match status" value="1"/>
</dbReference>
<dbReference type="EMBL" id="KB031158">
    <property type="protein sequence ID" value="ELK00285.1"/>
    <property type="molecule type" value="Genomic_DNA"/>
</dbReference>
<dbReference type="SUPFAM" id="SSF50104">
    <property type="entry name" value="Translation proteins SH3-like domain"/>
    <property type="match status" value="1"/>
</dbReference>
<evidence type="ECO:0000256" key="3">
    <source>
        <dbReference type="ARBA" id="ARBA00022946"/>
    </source>
</evidence>
<dbReference type="GO" id="GO:0032543">
    <property type="term" value="P:mitochondrial translation"/>
    <property type="evidence" value="ECO:0007669"/>
    <property type="project" value="TreeGrafter"/>
</dbReference>
<dbReference type="GO" id="GO:0005743">
    <property type="term" value="C:mitochondrial inner membrane"/>
    <property type="evidence" value="ECO:0007669"/>
    <property type="project" value="UniProtKB-ARBA"/>
</dbReference>
<organism evidence="11 12">
    <name type="scientific">Pteropus alecto</name>
    <name type="common">Black flying fox</name>
    <dbReference type="NCBI Taxonomy" id="9402"/>
    <lineage>
        <taxon>Eukaryota</taxon>
        <taxon>Metazoa</taxon>
        <taxon>Chordata</taxon>
        <taxon>Craniata</taxon>
        <taxon>Vertebrata</taxon>
        <taxon>Euteleostomi</taxon>
        <taxon>Mammalia</taxon>
        <taxon>Eutheria</taxon>
        <taxon>Laurasiatheria</taxon>
        <taxon>Chiroptera</taxon>
        <taxon>Yinpterochiroptera</taxon>
        <taxon>Pteropodoidea</taxon>
        <taxon>Pteropodidae</taxon>
        <taxon>Pteropodinae</taxon>
        <taxon>Pteropus</taxon>
    </lineage>
</organism>
<keyword evidence="4 11" id="KW-0689">Ribosomal protein</keyword>
<feature type="domain" description="Large ribosomal subunit protein uL2 C-terminal" evidence="9">
    <location>
        <begin position="214"/>
        <end position="335"/>
    </location>
</feature>
<dbReference type="STRING" id="9402.L5JLQ7"/>
<keyword evidence="5" id="KW-0496">Mitochondrion</keyword>
<gene>
    <name evidence="11" type="ORF">PAL_GLEAN10025411</name>
</gene>
<dbReference type="InterPro" id="IPR008991">
    <property type="entry name" value="Translation_prot_SH3-like_sf"/>
</dbReference>
<dbReference type="PANTHER" id="PTHR13691">
    <property type="entry name" value="RIBOSOMAL PROTEIN L2"/>
    <property type="match status" value="1"/>
</dbReference>
<name>L5JLQ7_PTEAL</name>
<comment type="similarity">
    <text evidence="2">Belongs to the universal ribosomal protein uL2 family.</text>
</comment>
<comment type="subcellular location">
    <subcellularLocation>
        <location evidence="1">Mitochondrion</location>
    </subcellularLocation>
</comment>
<dbReference type="InterPro" id="IPR022669">
    <property type="entry name" value="Ribosomal_uL2_C"/>
</dbReference>
<dbReference type="InterPro" id="IPR012340">
    <property type="entry name" value="NA-bd_OB-fold"/>
</dbReference>
<dbReference type="AlphaFoldDB" id="L5JLQ7"/>
<evidence type="ECO:0000256" key="7">
    <source>
        <dbReference type="ARBA" id="ARBA00069872"/>
    </source>
</evidence>
<dbReference type="PANTHER" id="PTHR13691:SF73">
    <property type="entry name" value="LARGE RIBOSOMAL SUBUNIT PROTEIN UL2M"/>
    <property type="match status" value="1"/>
</dbReference>
<evidence type="ECO:0000256" key="8">
    <source>
        <dbReference type="ARBA" id="ARBA00082723"/>
    </source>
</evidence>
<reference evidence="12" key="1">
    <citation type="journal article" date="2013" name="Science">
        <title>Comparative analysis of bat genomes provides insight into the evolution of flight and immunity.</title>
        <authorList>
            <person name="Zhang G."/>
            <person name="Cowled C."/>
            <person name="Shi Z."/>
            <person name="Huang Z."/>
            <person name="Bishop-Lilly K.A."/>
            <person name="Fang X."/>
            <person name="Wynne J.W."/>
            <person name="Xiong Z."/>
            <person name="Baker M.L."/>
            <person name="Zhao W."/>
            <person name="Tachedjian M."/>
            <person name="Zhu Y."/>
            <person name="Zhou P."/>
            <person name="Jiang X."/>
            <person name="Ng J."/>
            <person name="Yang L."/>
            <person name="Wu L."/>
            <person name="Xiao J."/>
            <person name="Feng Y."/>
            <person name="Chen Y."/>
            <person name="Sun X."/>
            <person name="Zhang Y."/>
            <person name="Marsh G.A."/>
            <person name="Crameri G."/>
            <person name="Broder C.C."/>
            <person name="Frey K.G."/>
            <person name="Wang L.F."/>
            <person name="Wang J."/>
        </authorList>
    </citation>
    <scope>NUCLEOTIDE SEQUENCE [LARGE SCALE GENOMIC DNA]</scope>
</reference>
<dbReference type="GO" id="GO:0003723">
    <property type="term" value="F:RNA binding"/>
    <property type="evidence" value="ECO:0007669"/>
    <property type="project" value="TreeGrafter"/>
</dbReference>
<dbReference type="SUPFAM" id="SSF50249">
    <property type="entry name" value="Nucleic acid-binding proteins"/>
    <property type="match status" value="2"/>
</dbReference>
<evidence type="ECO:0000256" key="6">
    <source>
        <dbReference type="ARBA" id="ARBA00023274"/>
    </source>
</evidence>
<dbReference type="SMART" id="SM01383">
    <property type="entry name" value="Ribosomal_L2"/>
    <property type="match status" value="1"/>
</dbReference>
<keyword evidence="6" id="KW-0687">Ribonucleoprotein</keyword>
<feature type="domain" description="Large ribosomal subunit protein uL2 RNA-binding" evidence="10">
    <location>
        <begin position="84"/>
        <end position="203"/>
    </location>
</feature>
<dbReference type="Pfam" id="PF00181">
    <property type="entry name" value="Ribosomal_L2_N"/>
    <property type="match status" value="1"/>
</dbReference>
<evidence type="ECO:0000256" key="1">
    <source>
        <dbReference type="ARBA" id="ARBA00004173"/>
    </source>
</evidence>